<dbReference type="Proteomes" id="UP000244908">
    <property type="component" value="Chromosome"/>
</dbReference>
<evidence type="ECO:0000256" key="1">
    <source>
        <dbReference type="ARBA" id="ARBA00010613"/>
    </source>
</evidence>
<name>A0A2Y9TXI0_9GAMM</name>
<dbReference type="KEGG" id="lpv:HYN51_07570"/>
<dbReference type="Pfam" id="PF00795">
    <property type="entry name" value="CN_hydrolase"/>
    <property type="match status" value="1"/>
</dbReference>
<dbReference type="InterPro" id="IPR045254">
    <property type="entry name" value="Nit1/2_C-N_Hydrolase"/>
</dbReference>
<proteinExistence type="inferred from homology"/>
<protein>
    <submittedName>
        <fullName evidence="4">Carbon-nitrogen hydrolase family protein</fullName>
    </submittedName>
</protein>
<evidence type="ECO:0000259" key="3">
    <source>
        <dbReference type="PROSITE" id="PS50263"/>
    </source>
</evidence>
<dbReference type="PROSITE" id="PS01227">
    <property type="entry name" value="UPF0012"/>
    <property type="match status" value="1"/>
</dbReference>
<dbReference type="GO" id="GO:0016811">
    <property type="term" value="F:hydrolase activity, acting on carbon-nitrogen (but not peptide) bonds, in linear amides"/>
    <property type="evidence" value="ECO:0007669"/>
    <property type="project" value="InterPro"/>
</dbReference>
<accession>A0A2Y9TXI0</accession>
<dbReference type="RefSeq" id="WP_108900495.1">
    <property type="nucleotide sequence ID" value="NZ_CP029185.2"/>
</dbReference>
<gene>
    <name evidence="4" type="ORF">HYN51_07570</name>
</gene>
<keyword evidence="5" id="KW-1185">Reference proteome</keyword>
<dbReference type="InterPro" id="IPR036526">
    <property type="entry name" value="C-N_Hydrolase_sf"/>
</dbReference>
<organism evidence="4 5">
    <name type="scientific">Limnobaculum parvum</name>
    <dbReference type="NCBI Taxonomy" id="2172103"/>
    <lineage>
        <taxon>Bacteria</taxon>
        <taxon>Pseudomonadati</taxon>
        <taxon>Pseudomonadota</taxon>
        <taxon>Gammaproteobacteria</taxon>
        <taxon>Enterobacterales</taxon>
        <taxon>Budviciaceae</taxon>
        <taxon>Limnobaculum</taxon>
    </lineage>
</organism>
<dbReference type="AlphaFoldDB" id="A0A2Y9TXI0"/>
<dbReference type="NCBIfam" id="NF043013">
    <property type="entry name" value="DeGluthAmidYersProt"/>
    <property type="match status" value="1"/>
</dbReference>
<dbReference type="InterPro" id="IPR001110">
    <property type="entry name" value="UPF0012_CS"/>
</dbReference>
<dbReference type="SUPFAM" id="SSF56317">
    <property type="entry name" value="Carbon-nitrogen hydrolase"/>
    <property type="match status" value="1"/>
</dbReference>
<comment type="similarity">
    <text evidence="1">Belongs to the carbon-nitrogen hydrolase superfamily. NIT1/NIT2 family.</text>
</comment>
<dbReference type="InterPro" id="IPR003010">
    <property type="entry name" value="C-N_Hydrolase"/>
</dbReference>
<dbReference type="PANTHER" id="PTHR23088:SF27">
    <property type="entry name" value="DEAMINATED GLUTATHIONE AMIDASE"/>
    <property type="match status" value="1"/>
</dbReference>
<evidence type="ECO:0000313" key="5">
    <source>
        <dbReference type="Proteomes" id="UP000244908"/>
    </source>
</evidence>
<feature type="domain" description="CN hydrolase" evidence="3">
    <location>
        <begin position="4"/>
        <end position="254"/>
    </location>
</feature>
<reference evidence="4 5" key="1">
    <citation type="journal article" date="2019" name="Int. J. Syst. Evol. Microbiol.">
        <title>Limnobaculum parvum gen. nov., sp. nov., isolated from a freshwater lake.</title>
        <authorList>
            <person name="Baek C."/>
            <person name="Shin S.K."/>
            <person name="Yi H."/>
        </authorList>
    </citation>
    <scope>NUCLEOTIDE SEQUENCE [LARGE SCALE GENOMIC DNA]</scope>
    <source>
        <strain evidence="4 5">HYN0051</strain>
    </source>
</reference>
<keyword evidence="2 4" id="KW-0378">Hydrolase</keyword>
<dbReference type="Gene3D" id="3.60.110.10">
    <property type="entry name" value="Carbon-nitrogen hydrolase"/>
    <property type="match status" value="1"/>
</dbReference>
<dbReference type="OrthoDB" id="9811121at2"/>
<dbReference type="PANTHER" id="PTHR23088">
    <property type="entry name" value="NITRILASE-RELATED"/>
    <property type="match status" value="1"/>
</dbReference>
<evidence type="ECO:0000313" key="4">
    <source>
        <dbReference type="EMBL" id="AWH88423.1"/>
    </source>
</evidence>
<dbReference type="CDD" id="cd07572">
    <property type="entry name" value="nit"/>
    <property type="match status" value="1"/>
</dbReference>
<dbReference type="PROSITE" id="PS50263">
    <property type="entry name" value="CN_HYDROLASE"/>
    <property type="match status" value="1"/>
</dbReference>
<dbReference type="EMBL" id="CP029185">
    <property type="protein sequence ID" value="AWH88423.1"/>
    <property type="molecule type" value="Genomic_DNA"/>
</dbReference>
<sequence>MRSANVALLQLCSGDNVRDNLAQIEQQIKQLKPHVKLVMTPENALLFADTQTYYKYSETEGTGPLQDAIREMAIRYGVWILVGSMPLISREDPDRLTASSLLFDDKGEIKARYDKMHMFDAEVADGYNHYRESDAYAYGQHLMVVDTPVGRLGMTICYDLRFPGLYQALREQGAELISIPAAFTRVTGEAHWEILLRARAIENQCWILAPAQVGRHGSTRRTWGHTMAIDPWGSVVGINADAVEGIKVHVDTSGMQKLREQMPVVKHNRFQPVLKNPLNKSE</sequence>
<dbReference type="InterPro" id="IPR050027">
    <property type="entry name" value="Nit1_Morganellaceae"/>
</dbReference>
<evidence type="ECO:0000256" key="2">
    <source>
        <dbReference type="ARBA" id="ARBA00022801"/>
    </source>
</evidence>